<evidence type="ECO:0000313" key="2">
    <source>
        <dbReference type="Proteomes" id="UP001164250"/>
    </source>
</evidence>
<keyword evidence="2" id="KW-1185">Reference proteome</keyword>
<name>A0ACC0ZWJ9_9ROSI</name>
<sequence>MFQRLGYDSRVWRSLKGFRSVSWLCKLRDLADAVLSVYVAFVFGRWATCWNWWLVGRVNFERREIPPGCETFRGVYSVSDALENTGNVFVKQIVRC</sequence>
<proteinExistence type="predicted"/>
<organism evidence="1 2">
    <name type="scientific">Pistacia atlantica</name>
    <dbReference type="NCBI Taxonomy" id="434234"/>
    <lineage>
        <taxon>Eukaryota</taxon>
        <taxon>Viridiplantae</taxon>
        <taxon>Streptophyta</taxon>
        <taxon>Embryophyta</taxon>
        <taxon>Tracheophyta</taxon>
        <taxon>Spermatophyta</taxon>
        <taxon>Magnoliopsida</taxon>
        <taxon>eudicotyledons</taxon>
        <taxon>Gunneridae</taxon>
        <taxon>Pentapetalae</taxon>
        <taxon>rosids</taxon>
        <taxon>malvids</taxon>
        <taxon>Sapindales</taxon>
        <taxon>Anacardiaceae</taxon>
        <taxon>Pistacia</taxon>
    </lineage>
</organism>
<evidence type="ECO:0000313" key="1">
    <source>
        <dbReference type="EMBL" id="KAJ0076333.1"/>
    </source>
</evidence>
<accession>A0ACC0ZWJ9</accession>
<reference evidence="2" key="1">
    <citation type="journal article" date="2023" name="G3 (Bethesda)">
        <title>Genome assembly and association tests identify interacting loci associated with vigor, precocity, and sex in interspecific pistachio rootstocks.</title>
        <authorList>
            <person name="Palmer W."/>
            <person name="Jacygrad E."/>
            <person name="Sagayaradj S."/>
            <person name="Cavanaugh K."/>
            <person name="Han R."/>
            <person name="Bertier L."/>
            <person name="Beede B."/>
            <person name="Kafkas S."/>
            <person name="Golino D."/>
            <person name="Preece J."/>
            <person name="Michelmore R."/>
        </authorList>
    </citation>
    <scope>NUCLEOTIDE SEQUENCE [LARGE SCALE GENOMIC DNA]</scope>
</reference>
<dbReference type="Proteomes" id="UP001164250">
    <property type="component" value="Chromosome 15"/>
</dbReference>
<gene>
    <name evidence="1" type="ORF">Patl1_34001</name>
</gene>
<protein>
    <submittedName>
        <fullName evidence="1">Uncharacterized protein</fullName>
    </submittedName>
</protein>
<dbReference type="EMBL" id="CM047910">
    <property type="protein sequence ID" value="KAJ0076333.1"/>
    <property type="molecule type" value="Genomic_DNA"/>
</dbReference>
<comment type="caution">
    <text evidence="1">The sequence shown here is derived from an EMBL/GenBank/DDBJ whole genome shotgun (WGS) entry which is preliminary data.</text>
</comment>